<dbReference type="GO" id="GO:0016829">
    <property type="term" value="F:lyase activity"/>
    <property type="evidence" value="ECO:0007669"/>
    <property type="project" value="UniProtKB-KW"/>
</dbReference>
<dbReference type="CDD" id="cd06587">
    <property type="entry name" value="VOC"/>
    <property type="match status" value="1"/>
</dbReference>
<dbReference type="InterPro" id="IPR029068">
    <property type="entry name" value="Glyas_Bleomycin-R_OHBP_Dase"/>
</dbReference>
<keyword evidence="2" id="KW-0456">Lyase</keyword>
<dbReference type="RefSeq" id="WP_246440317.1">
    <property type="nucleotide sequence ID" value="NZ_JACHGF010000005.1"/>
</dbReference>
<keyword evidence="2" id="KW-0223">Dioxygenase</keyword>
<sequence length="130" mass="15281">MKLDLNQLTIQVRDVEASIAFYQKLGLILIVKSLPEYARFVCHGRQTTFSLHRAGPSEASKSTWIYFETQDLDHDVQRLLDRGLEFEELPTDQPWLWREARLKDPDGHQLILYFAGNNRLHPPWRIHEAL</sequence>
<accession>A0A840TUC1</accession>
<evidence type="ECO:0000313" key="3">
    <source>
        <dbReference type="Proteomes" id="UP000557307"/>
    </source>
</evidence>
<dbReference type="Pfam" id="PF00903">
    <property type="entry name" value="Glyoxalase"/>
    <property type="match status" value="1"/>
</dbReference>
<comment type="caution">
    <text evidence="2">The sequence shown here is derived from an EMBL/GenBank/DDBJ whole genome shotgun (WGS) entry which is preliminary data.</text>
</comment>
<organism evidence="2 3">
    <name type="scientific">Rhabdobacter roseus</name>
    <dbReference type="NCBI Taxonomy" id="1655419"/>
    <lineage>
        <taxon>Bacteria</taxon>
        <taxon>Pseudomonadati</taxon>
        <taxon>Bacteroidota</taxon>
        <taxon>Cytophagia</taxon>
        <taxon>Cytophagales</taxon>
        <taxon>Cytophagaceae</taxon>
        <taxon>Rhabdobacter</taxon>
    </lineage>
</organism>
<dbReference type="Proteomes" id="UP000557307">
    <property type="component" value="Unassembled WGS sequence"/>
</dbReference>
<name>A0A840TUC1_9BACT</name>
<evidence type="ECO:0000259" key="1">
    <source>
        <dbReference type="PROSITE" id="PS51819"/>
    </source>
</evidence>
<dbReference type="Gene3D" id="3.10.180.10">
    <property type="entry name" value="2,3-Dihydroxybiphenyl 1,2-Dioxygenase, domain 1"/>
    <property type="match status" value="1"/>
</dbReference>
<dbReference type="PROSITE" id="PS51819">
    <property type="entry name" value="VOC"/>
    <property type="match status" value="1"/>
</dbReference>
<feature type="domain" description="VOC" evidence="1">
    <location>
        <begin position="4"/>
        <end position="115"/>
    </location>
</feature>
<reference evidence="2 3" key="1">
    <citation type="submission" date="2020-08" db="EMBL/GenBank/DDBJ databases">
        <title>Genomic Encyclopedia of Type Strains, Phase IV (KMG-IV): sequencing the most valuable type-strain genomes for metagenomic binning, comparative biology and taxonomic classification.</title>
        <authorList>
            <person name="Goeker M."/>
        </authorList>
    </citation>
    <scope>NUCLEOTIDE SEQUENCE [LARGE SCALE GENOMIC DNA]</scope>
    <source>
        <strain evidence="2 3">DSM 105074</strain>
    </source>
</reference>
<gene>
    <name evidence="2" type="ORF">HNQ92_003424</name>
</gene>
<protein>
    <submittedName>
        <fullName evidence="2">Catechol 2,3-dioxygenase-like lactoylglutathione lyase family enzyme</fullName>
    </submittedName>
</protein>
<dbReference type="InterPro" id="IPR037523">
    <property type="entry name" value="VOC_core"/>
</dbReference>
<dbReference type="InterPro" id="IPR004360">
    <property type="entry name" value="Glyas_Fos-R_dOase_dom"/>
</dbReference>
<keyword evidence="3" id="KW-1185">Reference proteome</keyword>
<dbReference type="AlphaFoldDB" id="A0A840TUC1"/>
<evidence type="ECO:0000313" key="2">
    <source>
        <dbReference type="EMBL" id="MBB5285267.1"/>
    </source>
</evidence>
<keyword evidence="2" id="KW-0560">Oxidoreductase</keyword>
<dbReference type="EMBL" id="JACHGF010000005">
    <property type="protein sequence ID" value="MBB5285267.1"/>
    <property type="molecule type" value="Genomic_DNA"/>
</dbReference>
<dbReference type="GO" id="GO:0051213">
    <property type="term" value="F:dioxygenase activity"/>
    <property type="evidence" value="ECO:0007669"/>
    <property type="project" value="UniProtKB-KW"/>
</dbReference>
<proteinExistence type="predicted"/>
<dbReference type="SUPFAM" id="SSF54593">
    <property type="entry name" value="Glyoxalase/Bleomycin resistance protein/Dihydroxybiphenyl dioxygenase"/>
    <property type="match status" value="1"/>
</dbReference>